<dbReference type="InterPro" id="IPR029052">
    <property type="entry name" value="Metallo-depent_PP-like"/>
</dbReference>
<name>A0A955I155_9BACT</name>
<feature type="region of interest" description="Disordered" evidence="2">
    <location>
        <begin position="40"/>
        <end position="63"/>
    </location>
</feature>
<feature type="transmembrane region" description="Helical" evidence="3">
    <location>
        <begin position="17"/>
        <end position="36"/>
    </location>
</feature>
<accession>A0A955I155</accession>
<dbReference type="SUPFAM" id="SSF56300">
    <property type="entry name" value="Metallo-dependent phosphatases"/>
    <property type="match status" value="1"/>
</dbReference>
<gene>
    <name evidence="5" type="ORF">KC685_02440</name>
</gene>
<reference evidence="5" key="1">
    <citation type="submission" date="2020-04" db="EMBL/GenBank/DDBJ databases">
        <authorList>
            <person name="Zhang T."/>
        </authorList>
    </citation>
    <scope>NUCLEOTIDE SEQUENCE</scope>
    <source>
        <strain evidence="5">HKST-UBA17</strain>
    </source>
</reference>
<evidence type="ECO:0000256" key="1">
    <source>
        <dbReference type="ARBA" id="ARBA00005662"/>
    </source>
</evidence>
<dbReference type="Pfam" id="PF09587">
    <property type="entry name" value="PGA_cap"/>
    <property type="match status" value="1"/>
</dbReference>
<sequence>MGNESFGEIRKKQVRKIIAQFIFGLTILFAVGSFAYRATQDTQSTTSTTDTSQKDPEPSDDSFDLVSSQVCLGELPPDLTDLLERELSNTQQLTSDDNSCTLILSSGIVDSNRYNSLYHRVYTLVSRADQPILNVTWADLKDGLNRGSIDKYKIYLTDEASFFIDAMYGTSTRGLSKNVTELIDTVLNDPNTLAILPIEELLPKVKSVAIDGITPFSDDLYVFTYPLSGTIWSTIPDQEQQDLYIKVEGLVEEYFGSNSYDQENVRSILLTGRSAIGSRSLFSSENSTTDNLFSNITTMIKDADISILNNESSFIENCSQSPETRILCSLPIEQSLISDIGFDIVGVSGQSVLDVGRPAFESTLSGYLEQDLGYYGGGMDREEAKIGVTIEQDKLKMFLTGFSLVTPTRYLSTDRSSGTLAPDKVAGDGYYLSETLLDRPQDEIQIVDMQWGSDISSTISEQEKNYALRLVGAGADLVFGTNSIIVKPMEYIDSVPVFYGLGDFAYPPDKGVEGRSIMVRLYLYNGQFLTYELIPTTIDDSGIIDIDMDSYGEILNTVYENTNF</sequence>
<comment type="caution">
    <text evidence="5">The sequence shown here is derived from an EMBL/GenBank/DDBJ whole genome shotgun (WGS) entry which is preliminary data.</text>
</comment>
<dbReference type="InterPro" id="IPR019079">
    <property type="entry name" value="Capsule_synth_CapA"/>
</dbReference>
<protein>
    <submittedName>
        <fullName evidence="5">CapA family protein</fullName>
    </submittedName>
</protein>
<proteinExistence type="inferred from homology"/>
<keyword evidence="3" id="KW-1133">Transmembrane helix</keyword>
<keyword evidence="3" id="KW-0812">Transmembrane</keyword>
<evidence type="ECO:0000313" key="6">
    <source>
        <dbReference type="Proteomes" id="UP000741282"/>
    </source>
</evidence>
<dbReference type="AlphaFoldDB" id="A0A955I155"/>
<dbReference type="SMART" id="SM00854">
    <property type="entry name" value="PGA_cap"/>
    <property type="match status" value="1"/>
</dbReference>
<dbReference type="EMBL" id="JAGQLN010000007">
    <property type="protein sequence ID" value="MCA9376755.1"/>
    <property type="molecule type" value="Genomic_DNA"/>
</dbReference>
<dbReference type="PANTHER" id="PTHR33393">
    <property type="entry name" value="POLYGLUTAMINE SYNTHESIS ACCESSORY PROTEIN RV0574C-RELATED"/>
    <property type="match status" value="1"/>
</dbReference>
<keyword evidence="3" id="KW-0472">Membrane</keyword>
<evidence type="ECO:0000259" key="4">
    <source>
        <dbReference type="SMART" id="SM00854"/>
    </source>
</evidence>
<dbReference type="InterPro" id="IPR052169">
    <property type="entry name" value="CW_Biosynth-Accessory"/>
</dbReference>
<reference evidence="5" key="2">
    <citation type="journal article" date="2021" name="Microbiome">
        <title>Successional dynamics and alternative stable states in a saline activated sludge microbial community over 9 years.</title>
        <authorList>
            <person name="Wang Y."/>
            <person name="Ye J."/>
            <person name="Ju F."/>
            <person name="Liu L."/>
            <person name="Boyd J.A."/>
            <person name="Deng Y."/>
            <person name="Parks D.H."/>
            <person name="Jiang X."/>
            <person name="Yin X."/>
            <person name="Woodcroft B.J."/>
            <person name="Tyson G.W."/>
            <person name="Hugenholtz P."/>
            <person name="Polz M.F."/>
            <person name="Zhang T."/>
        </authorList>
    </citation>
    <scope>NUCLEOTIDE SEQUENCE</scope>
    <source>
        <strain evidence="5">HKST-UBA17</strain>
    </source>
</reference>
<dbReference type="PANTHER" id="PTHR33393:SF13">
    <property type="entry name" value="PGA BIOSYNTHESIS PROTEIN CAPA"/>
    <property type="match status" value="1"/>
</dbReference>
<feature type="compositionally biased region" description="Low complexity" evidence="2">
    <location>
        <begin position="40"/>
        <end position="51"/>
    </location>
</feature>
<dbReference type="Proteomes" id="UP000741282">
    <property type="component" value="Unassembled WGS sequence"/>
</dbReference>
<feature type="domain" description="Capsule synthesis protein CapA" evidence="4">
    <location>
        <begin position="267"/>
        <end position="508"/>
    </location>
</feature>
<organism evidence="5 6">
    <name type="scientific">Candidatus Dojkabacteria bacterium</name>
    <dbReference type="NCBI Taxonomy" id="2099670"/>
    <lineage>
        <taxon>Bacteria</taxon>
        <taxon>Candidatus Dojkabacteria</taxon>
    </lineage>
</organism>
<evidence type="ECO:0000313" key="5">
    <source>
        <dbReference type="EMBL" id="MCA9376755.1"/>
    </source>
</evidence>
<comment type="similarity">
    <text evidence="1">Belongs to the CapA family.</text>
</comment>
<evidence type="ECO:0000256" key="3">
    <source>
        <dbReference type="SAM" id="Phobius"/>
    </source>
</evidence>
<evidence type="ECO:0000256" key="2">
    <source>
        <dbReference type="SAM" id="MobiDB-lite"/>
    </source>
</evidence>